<keyword evidence="2" id="KW-1133">Transmembrane helix</keyword>
<proteinExistence type="predicted"/>
<keyword evidence="3" id="KW-1185">Reference proteome</keyword>
<dbReference type="OrthoDB" id="346291at2759"/>
<feature type="compositionally biased region" description="Low complexity" evidence="1">
    <location>
        <begin position="192"/>
        <end position="201"/>
    </location>
</feature>
<reference evidence="4" key="1">
    <citation type="submission" date="2025-08" db="UniProtKB">
        <authorList>
            <consortium name="RefSeq"/>
        </authorList>
    </citation>
    <scope>IDENTIFICATION</scope>
</reference>
<feature type="region of interest" description="Disordered" evidence="1">
    <location>
        <begin position="129"/>
        <end position="201"/>
    </location>
</feature>
<evidence type="ECO:0000256" key="1">
    <source>
        <dbReference type="SAM" id="MobiDB-lite"/>
    </source>
</evidence>
<gene>
    <name evidence="4" type="primary">LOC34619417</name>
</gene>
<name>A0A6P6RZ02_9EIME</name>
<dbReference type="RefSeq" id="XP_026192587.1">
    <property type="nucleotide sequence ID" value="XM_026336802.1"/>
</dbReference>
<dbReference type="AlphaFoldDB" id="A0A6P6RZ02"/>
<sequence length="365" mass="40088">MGMRAAIVPNSECEAASLRQPNCAWPSRAIVSGTQLEVRASGHSYSLPLDFSLKHGSKLSFPLNKCNTVLRGQLQRTESAQILASALPRRDVRVRYVEVLFFILSVYFACISLYIYANMEAVRLHDDAEQHSDGSSGPIPSKATRAADSITSAEEAGQSTVCCSSEDEYPSAENYASDDERQDSDDQRRTHPTPAAAEPQQQPLHAALLEQQPLLQISQPSGVPSAPYAYTISSLDDIAPSEAPTAWLKPRIKIDGPEVFHGLLRANDESLPATESVPSTETFVSFQGQWRVVTSAGTSSYIGPTMNPWDPSTAAYPLPITYKVSDEEVVVREANNYISRADARHGILERIRRFFCTSIAEYMQS</sequence>
<evidence type="ECO:0000256" key="2">
    <source>
        <dbReference type="SAM" id="Phobius"/>
    </source>
</evidence>
<dbReference type="GeneID" id="34619417"/>
<feature type="compositionally biased region" description="Polar residues" evidence="1">
    <location>
        <begin position="149"/>
        <end position="163"/>
    </location>
</feature>
<organism evidence="3 4">
    <name type="scientific">Cyclospora cayetanensis</name>
    <dbReference type="NCBI Taxonomy" id="88456"/>
    <lineage>
        <taxon>Eukaryota</taxon>
        <taxon>Sar</taxon>
        <taxon>Alveolata</taxon>
        <taxon>Apicomplexa</taxon>
        <taxon>Conoidasida</taxon>
        <taxon>Coccidia</taxon>
        <taxon>Eucoccidiorida</taxon>
        <taxon>Eimeriorina</taxon>
        <taxon>Eimeriidae</taxon>
        <taxon>Cyclospora</taxon>
    </lineage>
</organism>
<protein>
    <submittedName>
        <fullName evidence="4">Uncharacterized protein LOC34619417</fullName>
    </submittedName>
</protein>
<accession>A0A6P6RZ02</accession>
<feature type="transmembrane region" description="Helical" evidence="2">
    <location>
        <begin position="99"/>
        <end position="117"/>
    </location>
</feature>
<dbReference type="Proteomes" id="UP000515125">
    <property type="component" value="Unplaced"/>
</dbReference>
<keyword evidence="2" id="KW-0812">Transmembrane</keyword>
<keyword evidence="2" id="KW-0472">Membrane</keyword>
<evidence type="ECO:0000313" key="4">
    <source>
        <dbReference type="RefSeq" id="XP_026192587.1"/>
    </source>
</evidence>
<feature type="compositionally biased region" description="Acidic residues" evidence="1">
    <location>
        <begin position="165"/>
        <end position="183"/>
    </location>
</feature>
<evidence type="ECO:0000313" key="3">
    <source>
        <dbReference type="Proteomes" id="UP000515125"/>
    </source>
</evidence>